<sequence length="134" mass="14598">MARTEGVKGNAKGNARGNAKAGKKPAGTVVAKSKVSPAVRLTDMKANAGMRFTVAGAKVSERMTHIRANLMLKLYRLQHPSHPVKRVAATETIKEVKAAATERRRQKVARAADNAARKRAVARERRAYDMAKHT</sequence>
<name>A0A8T0G8J4_CERPU</name>
<gene>
    <name evidence="2" type="ORF">KC19_12G083800</name>
    <name evidence="3" type="ORF">KC19_12G084300</name>
</gene>
<feature type="region of interest" description="Disordered" evidence="1">
    <location>
        <begin position="1"/>
        <end position="31"/>
    </location>
</feature>
<feature type="compositionally biased region" description="Basic and acidic residues" evidence="1">
    <location>
        <begin position="121"/>
        <end position="134"/>
    </location>
</feature>
<keyword evidence="4" id="KW-1185">Reference proteome</keyword>
<evidence type="ECO:0000256" key="1">
    <source>
        <dbReference type="SAM" id="MobiDB-lite"/>
    </source>
</evidence>
<feature type="region of interest" description="Disordered" evidence="1">
    <location>
        <begin position="104"/>
        <end position="134"/>
    </location>
</feature>
<proteinExistence type="predicted"/>
<accession>A0A8T0G8J4</accession>
<organism evidence="2 4">
    <name type="scientific">Ceratodon purpureus</name>
    <name type="common">Fire moss</name>
    <name type="synonym">Dicranum purpureum</name>
    <dbReference type="NCBI Taxonomy" id="3225"/>
    <lineage>
        <taxon>Eukaryota</taxon>
        <taxon>Viridiplantae</taxon>
        <taxon>Streptophyta</taxon>
        <taxon>Embryophyta</taxon>
        <taxon>Bryophyta</taxon>
        <taxon>Bryophytina</taxon>
        <taxon>Bryopsida</taxon>
        <taxon>Dicranidae</taxon>
        <taxon>Pseudoditrichales</taxon>
        <taxon>Ditrichaceae</taxon>
        <taxon>Ceratodon</taxon>
    </lineage>
</organism>
<dbReference type="Proteomes" id="UP000822688">
    <property type="component" value="Chromosome 12"/>
</dbReference>
<feature type="compositionally biased region" description="Low complexity" evidence="1">
    <location>
        <begin position="8"/>
        <end position="27"/>
    </location>
</feature>
<dbReference type="AlphaFoldDB" id="A0A8T0G8J4"/>
<evidence type="ECO:0000313" key="2">
    <source>
        <dbReference type="EMBL" id="KAG0554339.1"/>
    </source>
</evidence>
<evidence type="ECO:0000313" key="3">
    <source>
        <dbReference type="EMBL" id="KAG0554352.1"/>
    </source>
</evidence>
<evidence type="ECO:0000313" key="4">
    <source>
        <dbReference type="Proteomes" id="UP000822688"/>
    </source>
</evidence>
<comment type="caution">
    <text evidence="2">The sequence shown here is derived from an EMBL/GenBank/DDBJ whole genome shotgun (WGS) entry which is preliminary data.</text>
</comment>
<dbReference type="EMBL" id="CM026433">
    <property type="protein sequence ID" value="KAG0554339.1"/>
    <property type="molecule type" value="Genomic_DNA"/>
</dbReference>
<dbReference type="EMBL" id="CM026433">
    <property type="protein sequence ID" value="KAG0554352.1"/>
    <property type="molecule type" value="Genomic_DNA"/>
</dbReference>
<reference evidence="2" key="1">
    <citation type="submission" date="2020-06" db="EMBL/GenBank/DDBJ databases">
        <title>WGS assembly of Ceratodon purpureus strain R40.</title>
        <authorList>
            <person name="Carey S.B."/>
            <person name="Jenkins J."/>
            <person name="Shu S."/>
            <person name="Lovell J.T."/>
            <person name="Sreedasyam A."/>
            <person name="Maumus F."/>
            <person name="Tiley G.P."/>
            <person name="Fernandez-Pozo N."/>
            <person name="Barry K."/>
            <person name="Chen C."/>
            <person name="Wang M."/>
            <person name="Lipzen A."/>
            <person name="Daum C."/>
            <person name="Saski C.A."/>
            <person name="Payton A.C."/>
            <person name="Mcbreen J.C."/>
            <person name="Conrad R.E."/>
            <person name="Kollar L.M."/>
            <person name="Olsson S."/>
            <person name="Huttunen S."/>
            <person name="Landis J.B."/>
            <person name="Wickett N.J."/>
            <person name="Johnson M.G."/>
            <person name="Rensing S.A."/>
            <person name="Grimwood J."/>
            <person name="Schmutz J."/>
            <person name="Mcdaniel S.F."/>
        </authorList>
    </citation>
    <scope>NUCLEOTIDE SEQUENCE</scope>
    <source>
        <strain evidence="2">R40</strain>
    </source>
</reference>
<protein>
    <submittedName>
        <fullName evidence="2">Uncharacterized protein</fullName>
    </submittedName>
</protein>